<evidence type="ECO:0000313" key="1">
    <source>
        <dbReference type="EMBL" id="QSQ09119.1"/>
    </source>
</evidence>
<name>A0A8A0RNM5_9FIRM</name>
<proteinExistence type="predicted"/>
<dbReference type="RefSeq" id="WP_206709308.1">
    <property type="nucleotide sequence ID" value="NZ_CP059066.1"/>
</dbReference>
<dbReference type="Proteomes" id="UP000662904">
    <property type="component" value="Chromosome"/>
</dbReference>
<accession>A0A8A0RNM5</accession>
<dbReference type="EMBL" id="CP059066">
    <property type="protein sequence ID" value="QSQ09119.1"/>
    <property type="molecule type" value="Genomic_DNA"/>
</dbReference>
<organism evidence="1 2">
    <name type="scientific">Koleobacter methoxysyntrophicus</name>
    <dbReference type="NCBI Taxonomy" id="2751313"/>
    <lineage>
        <taxon>Bacteria</taxon>
        <taxon>Bacillati</taxon>
        <taxon>Bacillota</taxon>
        <taxon>Clostridia</taxon>
        <taxon>Koleobacterales</taxon>
        <taxon>Koleobacteraceae</taxon>
        <taxon>Koleobacter</taxon>
    </lineage>
</organism>
<dbReference type="KEGG" id="kme:H0A61_01478"/>
<gene>
    <name evidence="1" type="ORF">H0A61_01478</name>
</gene>
<protein>
    <submittedName>
        <fullName evidence="1">Uncharacterized protein</fullName>
    </submittedName>
</protein>
<keyword evidence="2" id="KW-1185">Reference proteome</keyword>
<evidence type="ECO:0000313" key="2">
    <source>
        <dbReference type="Proteomes" id="UP000662904"/>
    </source>
</evidence>
<sequence length="118" mass="13525">MLKRHTFRPFNSSKILLSLGAIGLIYLVRLSAKRGIRFAGTKGVINVMEDTVETLNRAWKGLGKMLREMREQKGGFKKRIQLSDKIEHPEEISGNEMVQLKEKIAYLENQLAEIKARL</sequence>
<reference evidence="1" key="1">
    <citation type="submission" date="2020-07" db="EMBL/GenBank/DDBJ databases">
        <title>Koleobacter methoxysyntrophicus gen. nov., sp. nov., a novel anaerobic bacterium isolated from deep subsurface oil field and proposal of Koleobacterales ord. nov. in the phylum Firmicutes.</title>
        <authorList>
            <person name="Sakamoto S."/>
            <person name="Tamaki H."/>
        </authorList>
    </citation>
    <scope>NUCLEOTIDE SEQUENCE</scope>
    <source>
        <strain evidence="1">NRmbB1</strain>
    </source>
</reference>
<dbReference type="AlphaFoldDB" id="A0A8A0RNM5"/>